<proteinExistence type="predicted"/>
<dbReference type="EMBL" id="VNHC01000002">
    <property type="protein sequence ID" value="TVV27647.1"/>
    <property type="molecule type" value="Genomic_DNA"/>
</dbReference>
<organism evidence="1 2">
    <name type="scientific">Weissella cibaria</name>
    <dbReference type="NCBI Taxonomy" id="137591"/>
    <lineage>
        <taxon>Bacteria</taxon>
        <taxon>Bacillati</taxon>
        <taxon>Bacillota</taxon>
        <taxon>Bacilli</taxon>
        <taxon>Lactobacillales</taxon>
        <taxon>Lactobacillaceae</taxon>
        <taxon>Weissella</taxon>
    </lineage>
</organism>
<dbReference type="RefSeq" id="WP_063084278.1">
    <property type="nucleotide sequence ID" value="NZ_CP041193.1"/>
</dbReference>
<evidence type="ECO:0000313" key="1">
    <source>
        <dbReference type="EMBL" id="TVV27647.1"/>
    </source>
</evidence>
<dbReference type="AlphaFoldDB" id="A0A9Q8JHW0"/>
<accession>A0A9Q8JHW0</accession>
<dbReference type="Proteomes" id="UP000320012">
    <property type="component" value="Unassembled WGS sequence"/>
</dbReference>
<protein>
    <submittedName>
        <fullName evidence="1">Uncharacterized protein</fullName>
    </submittedName>
</protein>
<comment type="caution">
    <text evidence="1">The sequence shown here is derived from an EMBL/GenBank/DDBJ whole genome shotgun (WGS) entry which is preliminary data.</text>
</comment>
<evidence type="ECO:0000313" key="2">
    <source>
        <dbReference type="Proteomes" id="UP000320012"/>
    </source>
</evidence>
<name>A0A9Q8JHW0_9LACO</name>
<sequence>MFLTNTLKLPIGNVVMFSNFGPEEFYVIEATTPLKEYSNHIEVLWRYRLLPKLTSSKKYEFIALDTDVDLSKYLESMSDEYIIGDSWRVKDIEFGVSVFDSKNNDLQLSFLNGLPGYANLKADYFTEYQFVVAGVPFIDNDSDDMFDAIDFYLGEY</sequence>
<reference evidence="1 2" key="1">
    <citation type="submission" date="2019-07" db="EMBL/GenBank/DDBJ databases">
        <title>Genome sequence of Weissella cibaria GK1.</title>
        <authorList>
            <person name="Choi H.-J."/>
        </authorList>
    </citation>
    <scope>NUCLEOTIDE SEQUENCE [LARGE SCALE GENOMIC DNA]</scope>
    <source>
        <strain evidence="1 2">GK1</strain>
    </source>
</reference>
<gene>
    <name evidence="1" type="ORF">FO435_07025</name>
</gene>